<keyword evidence="1" id="KW-0732">Signal</keyword>
<reference evidence="2 3" key="1">
    <citation type="submission" date="2021-05" db="EMBL/GenBank/DDBJ databases">
        <title>A Polyphasic approach of four new species of the genus Ohtaekwangia: Ohtaekwangia histidinii sp. nov., Ohtaekwangia cretensis sp. nov., Ohtaekwangia indiensis sp. nov., Ohtaekwangia reichenbachii sp. nov. from diverse environment.</title>
        <authorList>
            <person name="Octaviana S."/>
        </authorList>
    </citation>
    <scope>NUCLEOTIDE SEQUENCE [LARGE SCALE GENOMIC DNA]</scope>
    <source>
        <strain evidence="2 3">PWU5</strain>
    </source>
</reference>
<keyword evidence="3" id="KW-1185">Reference proteome</keyword>
<gene>
    <name evidence="2" type="ORF">KK062_11615</name>
</gene>
<sequence>MKSPPKSILTGLVALLALPLAAQRHEVVSAAGDSFKQDAGSLIFTVGEVAIETTTTLPHYLTQGFHQPVLRVQATLDDSDTGIPLIVFPNPVNTLLYLRNDTRTAHLRYTVLDARGIPVREGPMTDLTEISFEDLPGASYLLQVKRHQALIRHFKIIKQ</sequence>
<evidence type="ECO:0000313" key="3">
    <source>
        <dbReference type="Proteomes" id="UP001319080"/>
    </source>
</evidence>
<organism evidence="2 3">
    <name type="scientific">Dawidia cretensis</name>
    <dbReference type="NCBI Taxonomy" id="2782350"/>
    <lineage>
        <taxon>Bacteria</taxon>
        <taxon>Pseudomonadati</taxon>
        <taxon>Bacteroidota</taxon>
        <taxon>Cytophagia</taxon>
        <taxon>Cytophagales</taxon>
        <taxon>Chryseotaleaceae</taxon>
        <taxon>Dawidia</taxon>
    </lineage>
</organism>
<dbReference type="AlphaFoldDB" id="A0AAP2DX18"/>
<dbReference type="EMBL" id="JAHESE010000009">
    <property type="protein sequence ID" value="MBT1708876.1"/>
    <property type="molecule type" value="Genomic_DNA"/>
</dbReference>
<comment type="caution">
    <text evidence="2">The sequence shown here is derived from an EMBL/GenBank/DDBJ whole genome shotgun (WGS) entry which is preliminary data.</text>
</comment>
<name>A0AAP2DX18_9BACT</name>
<proteinExistence type="predicted"/>
<feature type="signal peptide" evidence="1">
    <location>
        <begin position="1"/>
        <end position="24"/>
    </location>
</feature>
<accession>A0AAP2DX18</accession>
<dbReference type="Proteomes" id="UP001319080">
    <property type="component" value="Unassembled WGS sequence"/>
</dbReference>
<feature type="chain" id="PRO_5042862412" evidence="1">
    <location>
        <begin position="25"/>
        <end position="159"/>
    </location>
</feature>
<evidence type="ECO:0000313" key="2">
    <source>
        <dbReference type="EMBL" id="MBT1708876.1"/>
    </source>
</evidence>
<dbReference type="RefSeq" id="WP_254084463.1">
    <property type="nucleotide sequence ID" value="NZ_JAHESE010000009.1"/>
</dbReference>
<evidence type="ECO:0000256" key="1">
    <source>
        <dbReference type="SAM" id="SignalP"/>
    </source>
</evidence>
<protein>
    <submittedName>
        <fullName evidence="2">T9SS type A sorting domain-containing protein</fullName>
    </submittedName>
</protein>